<evidence type="ECO:0000313" key="1">
    <source>
        <dbReference type="EMBL" id="UXY13849.1"/>
    </source>
</evidence>
<proteinExistence type="predicted"/>
<organism evidence="1 2">
    <name type="scientific">Chitiniphilus purpureus</name>
    <dbReference type="NCBI Taxonomy" id="2981137"/>
    <lineage>
        <taxon>Bacteria</taxon>
        <taxon>Pseudomonadati</taxon>
        <taxon>Pseudomonadota</taxon>
        <taxon>Betaproteobacteria</taxon>
        <taxon>Neisseriales</taxon>
        <taxon>Chitinibacteraceae</taxon>
        <taxon>Chitiniphilus</taxon>
    </lineage>
</organism>
<accession>A0ABY6DHM7</accession>
<evidence type="ECO:0008006" key="3">
    <source>
        <dbReference type="Google" id="ProtNLM"/>
    </source>
</evidence>
<name>A0ABY6DHM7_9NEIS</name>
<evidence type="ECO:0000313" key="2">
    <source>
        <dbReference type="Proteomes" id="UP001061302"/>
    </source>
</evidence>
<dbReference type="RefSeq" id="WP_263123126.1">
    <property type="nucleotide sequence ID" value="NZ_CP106753.1"/>
</dbReference>
<sequence length="216" mass="24664">MIDIDLTVQPQLDLSGFESARKREKENKRKASAVKTKSRIEARFAKSEEVLSSILPSRIETGDSWHVLSSGDVDALSFLAHLLRETPMDYVAFSTWCMAAADVHRIAEWVDSGRIKHLDAYVGEIFPNQYADAHQLLCALVRRGPGRVVVFRNHSKLFLCRSLNRYWVVESSANINTNPRSENTVITASEALFEHHKQYLDRVRSFNRDFDDRGIV</sequence>
<reference evidence="1" key="1">
    <citation type="submission" date="2022-10" db="EMBL/GenBank/DDBJ databases">
        <title>Chitiniphilus purpureus sp. nov., a novel chitin-degrading bacterium isolated from crawfish pond sediment.</title>
        <authorList>
            <person name="Li K."/>
        </authorList>
    </citation>
    <scope>NUCLEOTIDE SEQUENCE</scope>
    <source>
        <strain evidence="1">CD1</strain>
    </source>
</reference>
<keyword evidence="2" id="KW-1185">Reference proteome</keyword>
<gene>
    <name evidence="1" type="ORF">N8I74_11000</name>
</gene>
<dbReference type="EMBL" id="CP106753">
    <property type="protein sequence ID" value="UXY13849.1"/>
    <property type="molecule type" value="Genomic_DNA"/>
</dbReference>
<protein>
    <recommendedName>
        <fullName evidence="3">Phospholipase D-like domain-containing protein</fullName>
    </recommendedName>
</protein>
<dbReference type="Proteomes" id="UP001061302">
    <property type="component" value="Chromosome"/>
</dbReference>